<dbReference type="PANTHER" id="PTHR43319">
    <property type="entry name" value="BETA-LACTAMASE-RELATED"/>
    <property type="match status" value="1"/>
</dbReference>
<dbReference type="Pfam" id="PF00144">
    <property type="entry name" value="Beta-lactamase"/>
    <property type="match status" value="1"/>
</dbReference>
<proteinExistence type="predicted"/>
<gene>
    <name evidence="2" type="ORF">LWC34_33415</name>
</gene>
<organism evidence="2 3">
    <name type="scientific">Kibdelosporangium philippinense</name>
    <dbReference type="NCBI Taxonomy" id="211113"/>
    <lineage>
        <taxon>Bacteria</taxon>
        <taxon>Bacillati</taxon>
        <taxon>Actinomycetota</taxon>
        <taxon>Actinomycetes</taxon>
        <taxon>Pseudonocardiales</taxon>
        <taxon>Pseudonocardiaceae</taxon>
        <taxon>Kibdelosporangium</taxon>
    </lineage>
</organism>
<dbReference type="Proteomes" id="UP001521150">
    <property type="component" value="Unassembled WGS sequence"/>
</dbReference>
<dbReference type="InterPro" id="IPR012338">
    <property type="entry name" value="Beta-lactam/transpept-like"/>
</dbReference>
<dbReference type="Gene3D" id="3.40.710.10">
    <property type="entry name" value="DD-peptidase/beta-lactamase superfamily"/>
    <property type="match status" value="1"/>
</dbReference>
<name>A0ABS8ZIW6_9PSEU</name>
<dbReference type="SUPFAM" id="SSF56601">
    <property type="entry name" value="beta-lactamase/transpeptidase-like"/>
    <property type="match status" value="1"/>
</dbReference>
<accession>A0ABS8ZIW6</accession>
<dbReference type="EMBL" id="JAJVCN010000003">
    <property type="protein sequence ID" value="MCE7007685.1"/>
    <property type="molecule type" value="Genomic_DNA"/>
</dbReference>
<sequence>MADLQGTCDERFAEVRDALAASLDEDDVGASVAVFVGGEPVVDLWGGFADAGRTVAWQRDTITNVWSTTKTMIALCALILADRGDLDLDAPVAGYWPEFRAADVRVRHVLSHTAGMPTWDDPVVVEDLYDWARVTSLLAGQTPRWTPGEVGCYHAATQGFLLGEVVRRITGKTIGAFFAAEVAGPLGADFHIGLPAEHDHRLALSIAPPGGMTPPPPSELFDAEPNPYIEPAHANTVAWRRAEIPSGAGYGNARSVATVQSVVSCGGAVGGVRLLSRAGCERALEEQYQGLDYVLGVPMRYGLGYGASGRTCYWGGMGGSLVFNDLDAGMTVAYVMNQMVDAINGDGRGMTMVTAAYGGLSNATPRTSPIRASR</sequence>
<dbReference type="RefSeq" id="WP_233729263.1">
    <property type="nucleotide sequence ID" value="NZ_JAJVCN010000003.1"/>
</dbReference>
<dbReference type="PANTHER" id="PTHR43319:SF3">
    <property type="entry name" value="BETA-LACTAMASE-RELATED DOMAIN-CONTAINING PROTEIN"/>
    <property type="match status" value="1"/>
</dbReference>
<protein>
    <submittedName>
        <fullName evidence="2">Beta-lactamase family protein</fullName>
    </submittedName>
</protein>
<evidence type="ECO:0000313" key="3">
    <source>
        <dbReference type="Proteomes" id="UP001521150"/>
    </source>
</evidence>
<evidence type="ECO:0000259" key="1">
    <source>
        <dbReference type="Pfam" id="PF00144"/>
    </source>
</evidence>
<feature type="domain" description="Beta-lactamase-related" evidence="1">
    <location>
        <begin position="28"/>
        <end position="341"/>
    </location>
</feature>
<evidence type="ECO:0000313" key="2">
    <source>
        <dbReference type="EMBL" id="MCE7007685.1"/>
    </source>
</evidence>
<keyword evidence="3" id="KW-1185">Reference proteome</keyword>
<dbReference type="InterPro" id="IPR052907">
    <property type="entry name" value="Beta-lactamase/esterase"/>
</dbReference>
<dbReference type="InterPro" id="IPR001466">
    <property type="entry name" value="Beta-lactam-related"/>
</dbReference>
<reference evidence="2 3" key="1">
    <citation type="submission" date="2021-12" db="EMBL/GenBank/DDBJ databases">
        <title>Genome sequence of Kibdelosporangium philippinense ATCC 49844.</title>
        <authorList>
            <person name="Fedorov E.A."/>
            <person name="Omeragic M."/>
            <person name="Shalygina K.F."/>
            <person name="Maclea K.S."/>
        </authorList>
    </citation>
    <scope>NUCLEOTIDE SEQUENCE [LARGE SCALE GENOMIC DNA]</scope>
    <source>
        <strain evidence="2 3">ATCC 49844</strain>
    </source>
</reference>
<comment type="caution">
    <text evidence="2">The sequence shown here is derived from an EMBL/GenBank/DDBJ whole genome shotgun (WGS) entry which is preliminary data.</text>
</comment>